<evidence type="ECO:0000256" key="2">
    <source>
        <dbReference type="SAM" id="MobiDB-lite"/>
    </source>
</evidence>
<keyword evidence="4" id="KW-1185">Reference proteome</keyword>
<reference evidence="3" key="1">
    <citation type="submission" date="2020-03" db="EMBL/GenBank/DDBJ databases">
        <authorList>
            <person name="Weist P."/>
        </authorList>
    </citation>
    <scope>NUCLEOTIDE SEQUENCE</scope>
</reference>
<dbReference type="AlphaFoldDB" id="A0A9N7VM06"/>
<protein>
    <submittedName>
        <fullName evidence="3">Uncharacterized protein</fullName>
    </submittedName>
</protein>
<evidence type="ECO:0000256" key="1">
    <source>
        <dbReference type="SAM" id="Coils"/>
    </source>
</evidence>
<evidence type="ECO:0000313" key="3">
    <source>
        <dbReference type="EMBL" id="CAB1454731.1"/>
    </source>
</evidence>
<dbReference type="Proteomes" id="UP001153269">
    <property type="component" value="Unassembled WGS sequence"/>
</dbReference>
<feature type="compositionally biased region" description="Polar residues" evidence="2">
    <location>
        <begin position="181"/>
        <end position="198"/>
    </location>
</feature>
<feature type="compositionally biased region" description="Basic and acidic residues" evidence="2">
    <location>
        <begin position="170"/>
        <end position="180"/>
    </location>
</feature>
<accession>A0A9N7VM06</accession>
<feature type="coiled-coil region" evidence="1">
    <location>
        <begin position="112"/>
        <end position="161"/>
    </location>
</feature>
<dbReference type="EMBL" id="CADEAL010004224">
    <property type="protein sequence ID" value="CAB1454731.1"/>
    <property type="molecule type" value="Genomic_DNA"/>
</dbReference>
<comment type="caution">
    <text evidence="3">The sequence shown here is derived from an EMBL/GenBank/DDBJ whole genome shotgun (WGS) entry which is preliminary data.</text>
</comment>
<proteinExistence type="predicted"/>
<gene>
    <name evidence="3" type="ORF">PLEPLA_LOCUS42498</name>
</gene>
<sequence length="204" mass="23203">MNDMEIVEDLKNALLSAQAGMKTLKEELRKNTLLIQRETSENQARSNAYLDCRRALTETDKEMNICKKRVEVLNMENAALKEMWNGLTIEKSKLEDEVQQKDNAYKACLGTLTEKEKELKSCKAQCDALQAGHNLELMHVKETCRKELEVLQEEITALNETVNRLTTPEGKSHTEGERDNASSSRRLHNSLSALTVKTSELEHL</sequence>
<evidence type="ECO:0000313" key="4">
    <source>
        <dbReference type="Proteomes" id="UP001153269"/>
    </source>
</evidence>
<name>A0A9N7VM06_PLEPL</name>
<organism evidence="3 4">
    <name type="scientific">Pleuronectes platessa</name>
    <name type="common">European plaice</name>
    <dbReference type="NCBI Taxonomy" id="8262"/>
    <lineage>
        <taxon>Eukaryota</taxon>
        <taxon>Metazoa</taxon>
        <taxon>Chordata</taxon>
        <taxon>Craniata</taxon>
        <taxon>Vertebrata</taxon>
        <taxon>Euteleostomi</taxon>
        <taxon>Actinopterygii</taxon>
        <taxon>Neopterygii</taxon>
        <taxon>Teleostei</taxon>
        <taxon>Neoteleostei</taxon>
        <taxon>Acanthomorphata</taxon>
        <taxon>Carangaria</taxon>
        <taxon>Pleuronectiformes</taxon>
        <taxon>Pleuronectoidei</taxon>
        <taxon>Pleuronectidae</taxon>
        <taxon>Pleuronectes</taxon>
    </lineage>
</organism>
<keyword evidence="1" id="KW-0175">Coiled coil</keyword>
<feature type="region of interest" description="Disordered" evidence="2">
    <location>
        <begin position="165"/>
        <end position="204"/>
    </location>
</feature>